<dbReference type="Proteomes" id="UP000518266">
    <property type="component" value="Unassembled WGS sequence"/>
</dbReference>
<organism evidence="1 2">
    <name type="scientific">Dissostichus mawsoni</name>
    <name type="common">Antarctic cod</name>
    <dbReference type="NCBI Taxonomy" id="36200"/>
    <lineage>
        <taxon>Eukaryota</taxon>
        <taxon>Metazoa</taxon>
        <taxon>Chordata</taxon>
        <taxon>Craniata</taxon>
        <taxon>Vertebrata</taxon>
        <taxon>Euteleostomi</taxon>
        <taxon>Actinopterygii</taxon>
        <taxon>Neopterygii</taxon>
        <taxon>Teleostei</taxon>
        <taxon>Neoteleostei</taxon>
        <taxon>Acanthomorphata</taxon>
        <taxon>Eupercaria</taxon>
        <taxon>Perciformes</taxon>
        <taxon>Notothenioidei</taxon>
        <taxon>Nototheniidae</taxon>
        <taxon>Dissostichus</taxon>
    </lineage>
</organism>
<evidence type="ECO:0000313" key="2">
    <source>
        <dbReference type="Proteomes" id="UP000518266"/>
    </source>
</evidence>
<sequence>MDVLAELDLQLLHFIVMEILLDQVALPLHSSPHVRGNIRNHPGNKELDQERNVLWSRKQNMPELHSIDGGVEPGRVLPVIRPVYVWDDRDIKGRQAVAYVAFHIQPPLRLVGVHVHEPRDHVRGEGYDERLESRERNRNGHPVEDLLPGSDAMSLCCHRTSELSGELPGIHSHLDDVVDECQQGCQGKEATNSVMKPNWITGTQRGEKIILVEEAELSEALQVVVLLPAAVQTLWVVSSVEYSRDQSFLDVSPHLFTRHNDHQLRGQLNQTATRVTLNCAAKHIGIISRIADKFALKESHVEAGGIVVDKLEEEHLHRQFVLILQMGLGNFCHNHNGYIKTQIRNTLVHSHALSLTHVSDPNSHSLIHEVEDHDDDKVDAGGCDRGGQLWRDVGADHLQVGGGIVLHDAGESC</sequence>
<gene>
    <name evidence="1" type="ORF">F7725_022982</name>
</gene>
<dbReference type="EMBL" id="JAAKFY010000007">
    <property type="protein sequence ID" value="KAF3854927.1"/>
    <property type="molecule type" value="Genomic_DNA"/>
</dbReference>
<keyword evidence="2" id="KW-1185">Reference proteome</keyword>
<name>A0A7J5Z2B4_DISMA</name>
<protein>
    <submittedName>
        <fullName evidence="1">Uncharacterized protein</fullName>
    </submittedName>
</protein>
<proteinExistence type="predicted"/>
<dbReference type="OrthoDB" id="10663851at2759"/>
<dbReference type="AlphaFoldDB" id="A0A7J5Z2B4"/>
<comment type="caution">
    <text evidence="1">The sequence shown here is derived from an EMBL/GenBank/DDBJ whole genome shotgun (WGS) entry which is preliminary data.</text>
</comment>
<accession>A0A7J5Z2B4</accession>
<reference evidence="1 2" key="1">
    <citation type="submission" date="2020-03" db="EMBL/GenBank/DDBJ databases">
        <title>Dissostichus mawsoni Genome sequencing and assembly.</title>
        <authorList>
            <person name="Park H."/>
        </authorList>
    </citation>
    <scope>NUCLEOTIDE SEQUENCE [LARGE SCALE GENOMIC DNA]</scope>
    <source>
        <strain evidence="1">DM0001</strain>
        <tissue evidence="1">Muscle</tissue>
    </source>
</reference>
<feature type="non-terminal residue" evidence="1">
    <location>
        <position position="1"/>
    </location>
</feature>
<evidence type="ECO:0000313" key="1">
    <source>
        <dbReference type="EMBL" id="KAF3854927.1"/>
    </source>
</evidence>